<keyword evidence="6" id="KW-0732">Signal</keyword>
<gene>
    <name evidence="8" type="ORF">H4R26_005389</name>
</gene>
<feature type="domain" description="Glycoside hydrolase family 5" evidence="7">
    <location>
        <begin position="42"/>
        <end position="468"/>
    </location>
</feature>
<keyword evidence="5" id="KW-0326">Glycosidase</keyword>
<dbReference type="GO" id="GO:0046355">
    <property type="term" value="P:mannan catabolic process"/>
    <property type="evidence" value="ECO:0007669"/>
    <property type="project" value="UniProtKB-ARBA"/>
</dbReference>
<dbReference type="InterPro" id="IPR017853">
    <property type="entry name" value="GH"/>
</dbReference>
<name>A0A9W8BFQ2_9FUNG</name>
<evidence type="ECO:0000259" key="7">
    <source>
        <dbReference type="Pfam" id="PF26410"/>
    </source>
</evidence>
<keyword evidence="4" id="KW-0378">Hydrolase</keyword>
<reference evidence="8" key="1">
    <citation type="submission" date="2022-07" db="EMBL/GenBank/DDBJ databases">
        <title>Phylogenomic reconstructions and comparative analyses of Kickxellomycotina fungi.</title>
        <authorList>
            <person name="Reynolds N.K."/>
            <person name="Stajich J.E."/>
            <person name="Barry K."/>
            <person name="Grigoriev I.V."/>
            <person name="Crous P."/>
            <person name="Smith M.E."/>
        </authorList>
    </citation>
    <scope>NUCLEOTIDE SEQUENCE</scope>
    <source>
        <strain evidence="8">IMI 214461</strain>
    </source>
</reference>
<comment type="similarity">
    <text evidence="2">Belongs to the glycosyl hydrolase 5 (cellulase A) family.</text>
</comment>
<dbReference type="EMBL" id="JANBQF010000908">
    <property type="protein sequence ID" value="KAJ1998622.1"/>
    <property type="molecule type" value="Genomic_DNA"/>
</dbReference>
<dbReference type="Proteomes" id="UP001150907">
    <property type="component" value="Unassembled WGS sequence"/>
</dbReference>
<sequence length="478" mass="53278">MYAGAWLLVTALCATLPLALGVGSRYRPVDSQYAMAAPHNAEFVSAKGTRLWRNGKPYYVSGANYWQAMNLGMAHGPSGDRQRVLRDLEGLALRGVNMVRILAASEGSQLGRQPDRLYPALVPLGPGEYDESVFVGLDWFLAQLPRFNMTATVSLSNYWTWSGGAAQYVSWATGTPIPYPVQWDHLNQVFAGGDYQRFLDYASRFYADSALYNTTQRWYKEHIRAVVTRENSVTGTRYCDDSSVLAWELMNEPQIIESVGADGHAQLFRWINDTASYIASLDPRHLITTGAESKNGRTWFSTMHKSPHITLASCHFWPLNWGYYNSTDPSNQSTEYSISKLHDFVQNINQWSLDLNMPSILFEYGLMRDSWGQSSGLNAYLPSAPVTHRDKFFAAVADSVREHSSCCGQSDSARQAFAGAAFWAYAGIARPPVAPTEQIAWTGDPPHEPPGWNSVYDSDNSTLSIIANLFSQRQVADI</sequence>
<organism evidence="8 9">
    <name type="scientific">Coemansia thaxteri</name>
    <dbReference type="NCBI Taxonomy" id="2663907"/>
    <lineage>
        <taxon>Eukaryota</taxon>
        <taxon>Fungi</taxon>
        <taxon>Fungi incertae sedis</taxon>
        <taxon>Zoopagomycota</taxon>
        <taxon>Kickxellomycotina</taxon>
        <taxon>Kickxellomycetes</taxon>
        <taxon>Kickxellales</taxon>
        <taxon>Kickxellaceae</taxon>
        <taxon>Coemansia</taxon>
    </lineage>
</organism>
<keyword evidence="9" id="KW-1185">Reference proteome</keyword>
<proteinExistence type="inferred from homology"/>
<dbReference type="PANTHER" id="PTHR31451:SF40">
    <property type="entry name" value="GLYCOSIDE HYDROLASE FAMILY 5 DOMAIN-CONTAINING PROTEIN"/>
    <property type="match status" value="1"/>
</dbReference>
<feature type="chain" id="PRO_5040881691" description="mannan endo-1,4-beta-mannosidase" evidence="6">
    <location>
        <begin position="22"/>
        <end position="478"/>
    </location>
</feature>
<comment type="caution">
    <text evidence="8">The sequence shown here is derived from an EMBL/GenBank/DDBJ whole genome shotgun (WGS) entry which is preliminary data.</text>
</comment>
<evidence type="ECO:0000256" key="6">
    <source>
        <dbReference type="SAM" id="SignalP"/>
    </source>
</evidence>
<dbReference type="GO" id="GO:0016985">
    <property type="term" value="F:mannan endo-1,4-beta-mannosidase activity"/>
    <property type="evidence" value="ECO:0007669"/>
    <property type="project" value="UniProtKB-EC"/>
</dbReference>
<dbReference type="SUPFAM" id="SSF51445">
    <property type="entry name" value="(Trans)glycosidases"/>
    <property type="match status" value="1"/>
</dbReference>
<evidence type="ECO:0000256" key="1">
    <source>
        <dbReference type="ARBA" id="ARBA00001678"/>
    </source>
</evidence>
<dbReference type="EC" id="3.2.1.78" evidence="3"/>
<evidence type="ECO:0000313" key="9">
    <source>
        <dbReference type="Proteomes" id="UP001150907"/>
    </source>
</evidence>
<dbReference type="InterPro" id="IPR045053">
    <property type="entry name" value="MAN-like"/>
</dbReference>
<dbReference type="PANTHER" id="PTHR31451">
    <property type="match status" value="1"/>
</dbReference>
<dbReference type="InterPro" id="IPR001547">
    <property type="entry name" value="Glyco_hydro_5"/>
</dbReference>
<evidence type="ECO:0000256" key="2">
    <source>
        <dbReference type="ARBA" id="ARBA00005641"/>
    </source>
</evidence>
<dbReference type="Gene3D" id="3.20.20.80">
    <property type="entry name" value="Glycosidases"/>
    <property type="match status" value="1"/>
</dbReference>
<dbReference type="Pfam" id="PF26410">
    <property type="entry name" value="GH5_mannosidase"/>
    <property type="match status" value="1"/>
</dbReference>
<comment type="catalytic activity">
    <reaction evidence="1">
        <text>Random hydrolysis of (1-&gt;4)-beta-D-mannosidic linkages in mannans, galactomannans and glucomannans.</text>
        <dbReference type="EC" id="3.2.1.78"/>
    </reaction>
</comment>
<dbReference type="AlphaFoldDB" id="A0A9W8BFQ2"/>
<feature type="signal peptide" evidence="6">
    <location>
        <begin position="1"/>
        <end position="21"/>
    </location>
</feature>
<protein>
    <recommendedName>
        <fullName evidence="3">mannan endo-1,4-beta-mannosidase</fullName>
        <ecNumber evidence="3">3.2.1.78</ecNumber>
    </recommendedName>
</protein>
<evidence type="ECO:0000256" key="3">
    <source>
        <dbReference type="ARBA" id="ARBA00012706"/>
    </source>
</evidence>
<evidence type="ECO:0000256" key="5">
    <source>
        <dbReference type="ARBA" id="ARBA00023295"/>
    </source>
</evidence>
<dbReference type="OrthoDB" id="406631at2759"/>
<evidence type="ECO:0000313" key="8">
    <source>
        <dbReference type="EMBL" id="KAJ1998622.1"/>
    </source>
</evidence>
<evidence type="ECO:0000256" key="4">
    <source>
        <dbReference type="ARBA" id="ARBA00022801"/>
    </source>
</evidence>
<accession>A0A9W8BFQ2</accession>